<feature type="compositionally biased region" description="Polar residues" evidence="1">
    <location>
        <begin position="207"/>
        <end position="230"/>
    </location>
</feature>
<evidence type="ECO:0000256" key="1">
    <source>
        <dbReference type="SAM" id="MobiDB-lite"/>
    </source>
</evidence>
<organism evidence="2">
    <name type="scientific">Percolomonas cosmopolitus</name>
    <dbReference type="NCBI Taxonomy" id="63605"/>
    <lineage>
        <taxon>Eukaryota</taxon>
        <taxon>Discoba</taxon>
        <taxon>Heterolobosea</taxon>
        <taxon>Tetramitia</taxon>
        <taxon>Eutetramitia</taxon>
        <taxon>Percolomonadidae</taxon>
        <taxon>Percolomonas</taxon>
    </lineage>
</organism>
<name>A0A7S1PF69_9EUKA</name>
<reference evidence="2" key="1">
    <citation type="submission" date="2021-01" db="EMBL/GenBank/DDBJ databases">
        <authorList>
            <person name="Corre E."/>
            <person name="Pelletier E."/>
            <person name="Niang G."/>
            <person name="Scheremetjew M."/>
            <person name="Finn R."/>
            <person name="Kale V."/>
            <person name="Holt S."/>
            <person name="Cochrane G."/>
            <person name="Meng A."/>
            <person name="Brown T."/>
            <person name="Cohen L."/>
        </authorList>
    </citation>
    <scope>NUCLEOTIDE SEQUENCE</scope>
    <source>
        <strain evidence="2">WS</strain>
    </source>
</reference>
<feature type="compositionally biased region" description="Polar residues" evidence="1">
    <location>
        <begin position="245"/>
        <end position="268"/>
    </location>
</feature>
<evidence type="ECO:0000313" key="2">
    <source>
        <dbReference type="EMBL" id="CAD9077437.1"/>
    </source>
</evidence>
<dbReference type="EMBL" id="HBGD01000812">
    <property type="protein sequence ID" value="CAD9077437.1"/>
    <property type="molecule type" value="Transcribed_RNA"/>
</dbReference>
<dbReference type="AlphaFoldDB" id="A0A7S1PF69"/>
<protein>
    <submittedName>
        <fullName evidence="2">Uncharacterized protein</fullName>
    </submittedName>
</protein>
<feature type="region of interest" description="Disordered" evidence="1">
    <location>
        <begin position="196"/>
        <end position="268"/>
    </location>
</feature>
<dbReference type="InterPro" id="IPR036915">
    <property type="entry name" value="Cyclin-like_sf"/>
</dbReference>
<sequence>MPHYTLYDPLWYCSLLRTRAPPSNPPHLTLDSHASFQKYLLYTDQFGMFPRSQREFLRGRARWQMALISGFCGEVLYHWDIHAWHWNEETKGLRKPRSRRTSKRQIDTMMHKKSCWRGALEKCMQCCLPTTRPSGKGVVLSELSNSQRDTIHQFTRKLVRLKDMDPMLMLVALFFVAVFVRVFDESVAMQQTDTWGATAADTRKKQSTQNRRQQSTNVMTESNQSNSSTPKHGATKRFPSLSAILHTTNNKSGSNKRPQTPQEQRNSPVNLVNTVTRTESGVIHITTRRLPSWCTLQVLYLASFMIAVKMFDPDLPKSNISFFQIFRLSKVISLEQLNEAELFMLKVLDFNANVSLEEFVSFVEGYAPVAQEYISVHAPEPQTALSSSSVSELEHDDLDFF</sequence>
<gene>
    <name evidence="2" type="ORF">PCOS0759_LOCUS669</name>
</gene>
<dbReference type="SUPFAM" id="SSF47954">
    <property type="entry name" value="Cyclin-like"/>
    <property type="match status" value="1"/>
</dbReference>
<accession>A0A7S1PF69</accession>
<proteinExistence type="predicted"/>